<keyword evidence="1" id="KW-0732">Signal</keyword>
<organism evidence="2 3">
    <name type="scientific">Caenorhabditis tropicalis</name>
    <dbReference type="NCBI Taxonomy" id="1561998"/>
    <lineage>
        <taxon>Eukaryota</taxon>
        <taxon>Metazoa</taxon>
        <taxon>Ecdysozoa</taxon>
        <taxon>Nematoda</taxon>
        <taxon>Chromadorea</taxon>
        <taxon>Rhabditida</taxon>
        <taxon>Rhabditina</taxon>
        <taxon>Rhabditomorpha</taxon>
        <taxon>Rhabditoidea</taxon>
        <taxon>Rhabditidae</taxon>
        <taxon>Peloderinae</taxon>
        <taxon>Caenorhabditis</taxon>
    </lineage>
</organism>
<dbReference type="WBParaSite" id="Csp11.Scaffold625.g6326.t1">
    <property type="protein sequence ID" value="Csp11.Scaffold625.g6326.t1"/>
    <property type="gene ID" value="Csp11.Scaffold625.g6326"/>
</dbReference>
<evidence type="ECO:0000313" key="3">
    <source>
        <dbReference type="WBParaSite" id="Csp11.Scaffold625.g6326.t1"/>
    </source>
</evidence>
<dbReference type="Proteomes" id="UP000095282">
    <property type="component" value="Unplaced"/>
</dbReference>
<protein>
    <submittedName>
        <fullName evidence="3">Secreted protein</fullName>
    </submittedName>
</protein>
<feature type="signal peptide" evidence="1">
    <location>
        <begin position="1"/>
        <end position="16"/>
    </location>
</feature>
<feature type="chain" id="PRO_5009307589" evidence="1">
    <location>
        <begin position="17"/>
        <end position="104"/>
    </location>
</feature>
<proteinExistence type="predicted"/>
<evidence type="ECO:0000313" key="2">
    <source>
        <dbReference type="Proteomes" id="UP000095282"/>
    </source>
</evidence>
<keyword evidence="2" id="KW-1185">Reference proteome</keyword>
<reference evidence="3" key="1">
    <citation type="submission" date="2016-11" db="UniProtKB">
        <authorList>
            <consortium name="WormBaseParasite"/>
        </authorList>
    </citation>
    <scope>IDENTIFICATION</scope>
</reference>
<dbReference type="AlphaFoldDB" id="A0A1I7TIQ3"/>
<name>A0A1I7TIQ3_9PELO</name>
<evidence type="ECO:0000256" key="1">
    <source>
        <dbReference type="SAM" id="SignalP"/>
    </source>
</evidence>
<sequence>MYTLWCGISYVLHLSADVVIYMDYCNCGLSGELAKNSTKASRCAKPVLRCYLDLLIGIVQRQSRSNSQSDLSVFGERINHHTHTKFAFIPEFLLFPNFGISKNS</sequence>
<accession>A0A1I7TIQ3</accession>